<proteinExistence type="predicted"/>
<feature type="domain" description="Lcl C-terminal" evidence="2">
    <location>
        <begin position="343"/>
        <end position="468"/>
    </location>
</feature>
<reference evidence="3 4" key="1">
    <citation type="journal article" date="2015" name="PLoS Negl. Trop. Dis.">
        <title>Distribution of Plasmids in Distinct Leptospira Pathogenic Species.</title>
        <authorList>
            <person name="Wang Y."/>
            <person name="Zhuang X."/>
            <person name="Zhong Y."/>
            <person name="Zhang C."/>
            <person name="Zhang Y."/>
            <person name="Zeng L."/>
            <person name="Zhu Y."/>
            <person name="He P."/>
            <person name="Dong K."/>
            <person name="Pal U."/>
            <person name="Guo X."/>
            <person name="Qin J."/>
        </authorList>
    </citation>
    <scope>NUCLEOTIDE SEQUENCE [LARGE SCALE GENOMIC DNA]</scope>
    <source>
        <strain evidence="3 4">56604</strain>
    </source>
</reference>
<feature type="chain" id="PRO_5044365475" description="Lcl C-terminal domain-containing protein" evidence="1">
    <location>
        <begin position="24"/>
        <end position="472"/>
    </location>
</feature>
<evidence type="ECO:0000256" key="1">
    <source>
        <dbReference type="SAM" id="SignalP"/>
    </source>
</evidence>
<dbReference type="Proteomes" id="UP000058857">
    <property type="component" value="Chromosome 1"/>
</dbReference>
<dbReference type="RefSeq" id="WP_002738817.1">
    <property type="nucleotide sequence ID" value="NZ_CP012029.1"/>
</dbReference>
<organism evidence="3">
    <name type="scientific">Leptospira borgpetersenii serovar Ballum</name>
    <dbReference type="NCBI Taxonomy" id="280505"/>
    <lineage>
        <taxon>Bacteria</taxon>
        <taxon>Pseudomonadati</taxon>
        <taxon>Spirochaetota</taxon>
        <taxon>Spirochaetia</taxon>
        <taxon>Leptospirales</taxon>
        <taxon>Leptospiraceae</taxon>
        <taxon>Leptospira</taxon>
    </lineage>
</organism>
<dbReference type="PANTHER" id="PTHR35812">
    <property type="entry name" value="LIPOPROTEIN"/>
    <property type="match status" value="1"/>
</dbReference>
<gene>
    <name evidence="3" type="ORF">LBBP_01936</name>
</gene>
<protein>
    <recommendedName>
        <fullName evidence="2">Lcl C-terminal domain-containing protein</fullName>
    </recommendedName>
</protein>
<dbReference type="Gene3D" id="2.60.40.2340">
    <property type="match status" value="1"/>
</dbReference>
<dbReference type="AlphaFoldDB" id="A0A0E3B4Z4"/>
<evidence type="ECO:0000259" key="2">
    <source>
        <dbReference type="Pfam" id="PF07603"/>
    </source>
</evidence>
<dbReference type="EMBL" id="CP012029">
    <property type="protein sequence ID" value="ALO26211.1"/>
    <property type="molecule type" value="Genomic_DNA"/>
</dbReference>
<feature type="domain" description="Lcl C-terminal" evidence="2">
    <location>
        <begin position="200"/>
        <end position="327"/>
    </location>
</feature>
<accession>A0A0E3B4Z4</accession>
<dbReference type="InterPro" id="IPR011460">
    <property type="entry name" value="Lcl_C"/>
</dbReference>
<evidence type="ECO:0000313" key="3">
    <source>
        <dbReference type="EMBL" id="ALO26211.1"/>
    </source>
</evidence>
<keyword evidence="1" id="KW-0732">Signal</keyword>
<dbReference type="PATRIC" id="fig|280505.15.peg.1899"/>
<dbReference type="Pfam" id="PF07603">
    <property type="entry name" value="Lcl_C"/>
    <property type="match status" value="2"/>
</dbReference>
<name>A0A0E3B4Z4_LEPBO</name>
<dbReference type="PANTHER" id="PTHR35812:SF1">
    <property type="entry name" value="LIPOPROTEIN"/>
    <property type="match status" value="1"/>
</dbReference>
<sequence>MNQTFGLLWMFASILFFASCSQAERISIDASSTTGLLFQGGIALGPNNQSQGNLESSEPKEISSFHFQASNHFFTTDFVGEISGTLITVQVPFGAIHRLKATFISTGANVEVNGLPQISSQTVNDFSSPVIYRVIATDKSIKDYTVQVIPVFRLTDAGQTNCYFTFCNDDPGQDADYSTGVPRAFQSNVVLSDYTAQPVTIDGQTGLTWKYCAVGQNNAVCSAHNYSYTQSDAITYCNNLNQINAGLGYAGIRDWRLPEIEELMTLSTHKTPSTAYIDLTEFPLGDGEFWSNTTNMSYTTEAWGFDFTYGSNNSANKSSRNMFVRCVSGGTIPIRSFSDFNNGTVKDNLTGLVWQKCSAGQIWSPTSPLCNAGNITSHNFVSALTTCKNLNLSGRTWRLPNVHELRSLLDFSSTTSTKINSTFFPNTPAVSQYATSNSIPASQIFRVNFTDAVINTANLSASNYVRCVSDGL</sequence>
<feature type="signal peptide" evidence="1">
    <location>
        <begin position="1"/>
        <end position="23"/>
    </location>
</feature>
<evidence type="ECO:0000313" key="4">
    <source>
        <dbReference type="Proteomes" id="UP000058857"/>
    </source>
</evidence>